<evidence type="ECO:0000313" key="2">
    <source>
        <dbReference type="Proteomes" id="UP000229056"/>
    </source>
</evidence>
<dbReference type="AlphaFoldDB" id="A0A2H0W4M9"/>
<accession>A0A2H0W4M9</accession>
<comment type="caution">
    <text evidence="1">The sequence shown here is derived from an EMBL/GenBank/DDBJ whole genome shotgun (WGS) entry which is preliminary data.</text>
</comment>
<proteinExistence type="predicted"/>
<dbReference type="EMBL" id="PEZY01000005">
    <property type="protein sequence ID" value="PIS06306.1"/>
    <property type="molecule type" value="Genomic_DNA"/>
</dbReference>
<dbReference type="Proteomes" id="UP000229056">
    <property type="component" value="Unassembled WGS sequence"/>
</dbReference>
<name>A0A2H0W4M9_9BACT</name>
<protein>
    <submittedName>
        <fullName evidence="1">Uncharacterized protein</fullName>
    </submittedName>
</protein>
<reference evidence="2" key="1">
    <citation type="submission" date="2017-09" db="EMBL/GenBank/DDBJ databases">
        <title>Depth-based differentiation of microbial function through sediment-hosted aquifers and enrichment of novel symbionts in the deep terrestrial subsurface.</title>
        <authorList>
            <person name="Probst A.J."/>
            <person name="Ladd B."/>
            <person name="Jarett J.K."/>
            <person name="Geller-Mcgrath D.E."/>
            <person name="Sieber C.M.K."/>
            <person name="Emerson J.B."/>
            <person name="Anantharaman K."/>
            <person name="Thomas B.C."/>
            <person name="Malmstrom R."/>
            <person name="Stieglmeier M."/>
            <person name="Klingl A."/>
            <person name="Woyke T."/>
            <person name="Ryan C.M."/>
            <person name="Banfield J.F."/>
        </authorList>
    </citation>
    <scope>NUCLEOTIDE SEQUENCE [LARGE SCALE GENOMIC DNA]</scope>
</reference>
<organism evidence="1 2">
    <name type="scientific">Candidatus Buchananbacteria bacterium CG10_big_fil_rev_8_21_14_0_10_33_19</name>
    <dbReference type="NCBI Taxonomy" id="1974525"/>
    <lineage>
        <taxon>Bacteria</taxon>
        <taxon>Candidatus Buchananiibacteriota</taxon>
    </lineage>
</organism>
<evidence type="ECO:0000313" key="1">
    <source>
        <dbReference type="EMBL" id="PIS06306.1"/>
    </source>
</evidence>
<sequence>MFNIKKLFTKSKSKTNEPSGIHSKHNQHIGYSNSESLANQAKQKEINDRRQAQFEKLGISYTMVVLAEAHGIKNIDPEKLATETSAINNQLAILGFNIRINCLESFECQLLYLDYQRLRINKQASGIHLPDHNLVEIIVLKEAEKIIRNKYKLEDNPTTGNLATKFQSEVKQAFEFLFKKSANHQLRQQAEIKIRQDRKLAPTEAVPEIEILNMMERISQQKK</sequence>
<gene>
    <name evidence="1" type="ORF">COT80_01925</name>
</gene>